<organism evidence="1 2">
    <name type="scientific">Cercopithifilaria johnstoni</name>
    <dbReference type="NCBI Taxonomy" id="2874296"/>
    <lineage>
        <taxon>Eukaryota</taxon>
        <taxon>Metazoa</taxon>
        <taxon>Ecdysozoa</taxon>
        <taxon>Nematoda</taxon>
        <taxon>Chromadorea</taxon>
        <taxon>Rhabditida</taxon>
        <taxon>Spirurina</taxon>
        <taxon>Spiruromorpha</taxon>
        <taxon>Filarioidea</taxon>
        <taxon>Onchocercidae</taxon>
        <taxon>Cercopithifilaria</taxon>
    </lineage>
</organism>
<reference evidence="1" key="1">
    <citation type="submission" date="2021-09" db="EMBL/GenBank/DDBJ databases">
        <authorList>
            <consortium name="Pathogen Informatics"/>
        </authorList>
    </citation>
    <scope>NUCLEOTIDE SEQUENCE</scope>
</reference>
<accession>A0A8J2Q4R9</accession>
<feature type="non-terminal residue" evidence="1">
    <location>
        <position position="1"/>
    </location>
</feature>
<comment type="caution">
    <text evidence="1">The sequence shown here is derived from an EMBL/GenBank/DDBJ whole genome shotgun (WGS) entry which is preliminary data.</text>
</comment>
<evidence type="ECO:0000313" key="2">
    <source>
        <dbReference type="Proteomes" id="UP000746747"/>
    </source>
</evidence>
<evidence type="ECO:0000313" key="1">
    <source>
        <dbReference type="EMBL" id="CAG9536029.1"/>
    </source>
</evidence>
<protein>
    <submittedName>
        <fullName evidence="1">Uncharacterized protein</fullName>
    </submittedName>
</protein>
<dbReference type="Proteomes" id="UP000746747">
    <property type="component" value="Unassembled WGS sequence"/>
</dbReference>
<proteinExistence type="predicted"/>
<dbReference type="AlphaFoldDB" id="A0A8J2Q4R9"/>
<sequence length="44" mass="4629">GLNKPVEATVSTVDVSELRDGDDVVGERNGSVFEEFAAGIPPRV</sequence>
<gene>
    <name evidence="1" type="ORF">CJOHNSTONI_LOCUS5992</name>
</gene>
<dbReference type="EMBL" id="CAKAEH010001423">
    <property type="protein sequence ID" value="CAG9536029.1"/>
    <property type="molecule type" value="Genomic_DNA"/>
</dbReference>
<keyword evidence="2" id="KW-1185">Reference proteome</keyword>
<name>A0A8J2Q4R9_9BILA</name>